<gene>
    <name evidence="3" type="ORF">FPL22_04550</name>
</gene>
<keyword evidence="3" id="KW-0489">Methyltransferase</keyword>
<dbReference type="SUPFAM" id="SSF53335">
    <property type="entry name" value="S-adenosyl-L-methionine-dependent methyltransferases"/>
    <property type="match status" value="2"/>
</dbReference>
<evidence type="ECO:0000259" key="1">
    <source>
        <dbReference type="Pfam" id="PF08241"/>
    </source>
</evidence>
<dbReference type="SUPFAM" id="SSF53756">
    <property type="entry name" value="UDP-Glycosyltransferase/glycogen phosphorylase"/>
    <property type="match status" value="1"/>
</dbReference>
<evidence type="ECO:0000313" key="3">
    <source>
        <dbReference type="EMBL" id="TSJ78576.1"/>
    </source>
</evidence>
<name>A0A556QPL3_9BACT</name>
<dbReference type="InterPro" id="IPR041698">
    <property type="entry name" value="Methyltransf_25"/>
</dbReference>
<dbReference type="Gene3D" id="3.40.50.150">
    <property type="entry name" value="Vaccinia Virus protein VP39"/>
    <property type="match status" value="2"/>
</dbReference>
<feature type="domain" description="Methyltransferase type 11" evidence="1">
    <location>
        <begin position="244"/>
        <end position="342"/>
    </location>
</feature>
<dbReference type="GO" id="GO:0008757">
    <property type="term" value="F:S-adenosylmethionine-dependent methyltransferase activity"/>
    <property type="evidence" value="ECO:0007669"/>
    <property type="project" value="InterPro"/>
</dbReference>
<dbReference type="Proteomes" id="UP000315648">
    <property type="component" value="Unassembled WGS sequence"/>
</dbReference>
<comment type="caution">
    <text evidence="3">The sequence shown here is derived from an EMBL/GenBank/DDBJ whole genome shotgun (WGS) entry which is preliminary data.</text>
</comment>
<dbReference type="Pfam" id="PF08241">
    <property type="entry name" value="Methyltransf_11"/>
    <property type="match status" value="1"/>
</dbReference>
<feature type="domain" description="Methyltransferase" evidence="2">
    <location>
        <begin position="41"/>
        <end position="126"/>
    </location>
</feature>
<dbReference type="RefSeq" id="WP_144228917.1">
    <property type="nucleotide sequence ID" value="NZ_CBCRVV010000002.1"/>
</dbReference>
<proteinExistence type="predicted"/>
<dbReference type="PANTHER" id="PTHR43591">
    <property type="entry name" value="METHYLTRANSFERASE"/>
    <property type="match status" value="1"/>
</dbReference>
<protein>
    <submittedName>
        <fullName evidence="3">Methyltransferase domain-containing protein</fullName>
    </submittedName>
</protein>
<organism evidence="3 4">
    <name type="scientific">Rariglobus hedericola</name>
    <dbReference type="NCBI Taxonomy" id="2597822"/>
    <lineage>
        <taxon>Bacteria</taxon>
        <taxon>Pseudomonadati</taxon>
        <taxon>Verrucomicrobiota</taxon>
        <taxon>Opitutia</taxon>
        <taxon>Opitutales</taxon>
        <taxon>Opitutaceae</taxon>
        <taxon>Rariglobus</taxon>
    </lineage>
</organism>
<keyword evidence="3" id="KW-0808">Transferase</keyword>
<reference evidence="3 4" key="1">
    <citation type="submission" date="2019-07" db="EMBL/GenBank/DDBJ databases">
        <title>Description of 53C-WASEF.</title>
        <authorList>
            <person name="Pitt A."/>
            <person name="Hahn M.W."/>
        </authorList>
    </citation>
    <scope>NUCLEOTIDE SEQUENCE [LARGE SCALE GENOMIC DNA]</scope>
    <source>
        <strain evidence="3 4">53C-WASEF</strain>
    </source>
</reference>
<keyword evidence="4" id="KW-1185">Reference proteome</keyword>
<dbReference type="CDD" id="cd02440">
    <property type="entry name" value="AdoMet_MTases"/>
    <property type="match status" value="2"/>
</dbReference>
<dbReference type="InterPro" id="IPR029063">
    <property type="entry name" value="SAM-dependent_MTases_sf"/>
</dbReference>
<sequence length="947" mass="104616">MNYQAEYTDYWSRQDRWGSHSFDDADALFKRVTLISGRGSVLDVGCGMGLLVRTLLEHDVQAHGIDIAPRPIEANNAINPGHFQLGSILDLPFADNSWNTIVSTDCLEHIAEADVPKALSELYRVAESSVFICLATTRDRDGRWHLTVRNREWWEARFFAAGFRRHPLDQLITSYEARESDEWQITLTFEKIPVAALQRYPLEALKAERDLHMDMTRESGRRADAHIARYIMARRYLPSEGLVLDAACGLGYGSAVLGCDHRGVQIIGLDNSDYAVAYGRACFQPSHPNLRFEAGDVCDLSRFADASVDLVVSFETVEHLREPEHFLGEINRVLKPGGRFVCSVPNMWVDEDGKDPNPWHFHVFDFSKLAQLCTKFFPLEHVYRQTAGGGMTLTQSQRRLQRVNLPVTTSSGEAEWWLVAATKPGAFRPLTALSTQRIVVLTHAAEHPLFTSWLADFPFPVSYVTDATTDFVFPDDTALVVTFDCYREPLVTLLRRAMEINIPTLLLADGILEYRNTWDHPQLVPGSLYQPVLAHKLACLGRSQARTVESWDNPGRCEIIGSPRFDLYAARQRRSRLPGDHFRVLVMTAITPYFTEEQHARVLQSLIDLKTTFESSAIDVCWRLTKGLDAEIGVDSIVTDLTGLELAEVLQSVDAVITTPSTSMLEAMLLGLPVAVLDYNNCPHYVQAAWRITAASHIAETLVELANPPAAKLLFQNATLHDALECDTPAAPRLRQLAEKMILAGAEARAHGRPLTLPARLIDAGLGAPAALAESISSADLFPGHAPFQQNDLRALQVEVGHLRSHVAHLENNLIAPSASEPDPALIALIQERAQLTILWRSKLEAGVALASLKQNTAASRLMIEAVKAVEACAVPEVIIEALIEVSGQLASLDLGRARYLLDLGRQLATDMGNQPACDRAAVVLASFPPISPVASARPPAPQPVSV</sequence>
<dbReference type="EMBL" id="VMBG01000001">
    <property type="protein sequence ID" value="TSJ78576.1"/>
    <property type="molecule type" value="Genomic_DNA"/>
</dbReference>
<evidence type="ECO:0000259" key="2">
    <source>
        <dbReference type="Pfam" id="PF13649"/>
    </source>
</evidence>
<accession>A0A556QPL3</accession>
<dbReference type="GO" id="GO:0032259">
    <property type="term" value="P:methylation"/>
    <property type="evidence" value="ECO:0007669"/>
    <property type="project" value="UniProtKB-KW"/>
</dbReference>
<evidence type="ECO:0000313" key="4">
    <source>
        <dbReference type="Proteomes" id="UP000315648"/>
    </source>
</evidence>
<dbReference type="OrthoDB" id="9816564at2"/>
<dbReference type="Pfam" id="PF13649">
    <property type="entry name" value="Methyltransf_25"/>
    <property type="match status" value="1"/>
</dbReference>
<dbReference type="AlphaFoldDB" id="A0A556QPL3"/>
<dbReference type="InterPro" id="IPR013216">
    <property type="entry name" value="Methyltransf_11"/>
</dbReference>